<dbReference type="Proteomes" id="UP000279307">
    <property type="component" value="Chromosome 7"/>
</dbReference>
<evidence type="ECO:0000313" key="2">
    <source>
        <dbReference type="EMBL" id="RLU20284.1"/>
    </source>
</evidence>
<accession>A0A3L8DIM4</accession>
<keyword evidence="1" id="KW-0812">Transmembrane</keyword>
<keyword evidence="1" id="KW-1133">Transmembrane helix</keyword>
<comment type="caution">
    <text evidence="2">The sequence shown here is derived from an EMBL/GenBank/DDBJ whole genome shotgun (WGS) entry which is preliminary data.</text>
</comment>
<reference evidence="2" key="1">
    <citation type="journal article" date="2018" name="Genome Res.">
        <title>The genomic architecture and molecular evolution of ant odorant receptors.</title>
        <authorList>
            <person name="McKenzie S.K."/>
            <person name="Kronauer D.J.C."/>
        </authorList>
    </citation>
    <scope>NUCLEOTIDE SEQUENCE [LARGE SCALE GENOMIC DNA]</scope>
    <source>
        <strain evidence="2">Clonal line C1</strain>
    </source>
</reference>
<reference evidence="2" key="2">
    <citation type="submission" date="2018-07" db="EMBL/GenBank/DDBJ databases">
        <authorList>
            <person name="Mckenzie S.K."/>
            <person name="Kronauer D.J.C."/>
        </authorList>
    </citation>
    <scope>NUCLEOTIDE SEQUENCE</scope>
    <source>
        <strain evidence="2">Clonal line C1</strain>
    </source>
</reference>
<name>A0A3L8DIM4_OOCBI</name>
<proteinExistence type="predicted"/>
<organism evidence="2">
    <name type="scientific">Ooceraea biroi</name>
    <name type="common">Clonal raider ant</name>
    <name type="synonym">Cerapachys biroi</name>
    <dbReference type="NCBI Taxonomy" id="2015173"/>
    <lineage>
        <taxon>Eukaryota</taxon>
        <taxon>Metazoa</taxon>
        <taxon>Ecdysozoa</taxon>
        <taxon>Arthropoda</taxon>
        <taxon>Hexapoda</taxon>
        <taxon>Insecta</taxon>
        <taxon>Pterygota</taxon>
        <taxon>Neoptera</taxon>
        <taxon>Endopterygota</taxon>
        <taxon>Hymenoptera</taxon>
        <taxon>Apocrita</taxon>
        <taxon>Aculeata</taxon>
        <taxon>Formicoidea</taxon>
        <taxon>Formicidae</taxon>
        <taxon>Dorylinae</taxon>
        <taxon>Ooceraea</taxon>
    </lineage>
</organism>
<evidence type="ECO:0000256" key="1">
    <source>
        <dbReference type="SAM" id="Phobius"/>
    </source>
</evidence>
<gene>
    <name evidence="2" type="ORF">DMN91_006891</name>
</gene>
<protein>
    <submittedName>
        <fullName evidence="2">Uncharacterized protein</fullName>
    </submittedName>
</protein>
<feature type="transmembrane region" description="Helical" evidence="1">
    <location>
        <begin position="20"/>
        <end position="43"/>
    </location>
</feature>
<sequence>MLIICNIEVIPLLNMQAAMYTAISTIIAPLCIVFEAIFQIIFIKLSLLLPKQATAGQYNTVIPKNTKNLDTKPKGRAVVQPQHLSGAPTMYCQEKYVSSGGVRRFSN</sequence>
<keyword evidence="1" id="KW-0472">Membrane</keyword>
<dbReference type="AlphaFoldDB" id="A0A3L8DIM4"/>
<dbReference type="EMBL" id="QOIP01000007">
    <property type="protein sequence ID" value="RLU20284.1"/>
    <property type="molecule type" value="Genomic_DNA"/>
</dbReference>